<dbReference type="Proteomes" id="UP000305751">
    <property type="component" value="Unassembled WGS sequence"/>
</dbReference>
<dbReference type="InterPro" id="IPR036505">
    <property type="entry name" value="Amidase/PGRP_sf"/>
</dbReference>
<dbReference type="PANTHER" id="PTHR11022">
    <property type="entry name" value="PEPTIDOGLYCAN RECOGNITION PROTEIN"/>
    <property type="match status" value="1"/>
</dbReference>
<dbReference type="EMBL" id="SRZA01000117">
    <property type="protein sequence ID" value="TGX96513.1"/>
    <property type="molecule type" value="Genomic_DNA"/>
</dbReference>
<accession>A0A4S2A968</accession>
<dbReference type="RefSeq" id="WP_136015115.1">
    <property type="nucleotide sequence ID" value="NZ_CAJTBC010000073.1"/>
</dbReference>
<dbReference type="Pfam" id="PF01510">
    <property type="entry name" value="Amidase_2"/>
    <property type="match status" value="1"/>
</dbReference>
<dbReference type="AlphaFoldDB" id="A0A4S2A968"/>
<dbReference type="InterPro" id="IPR015510">
    <property type="entry name" value="PGRP"/>
</dbReference>
<dbReference type="Gene3D" id="3.40.80.10">
    <property type="entry name" value="Peptidoglycan recognition protein-like"/>
    <property type="match status" value="1"/>
</dbReference>
<proteinExistence type="predicted"/>
<evidence type="ECO:0000259" key="2">
    <source>
        <dbReference type="Pfam" id="PF01510"/>
    </source>
</evidence>
<reference evidence="3 4" key="1">
    <citation type="submission" date="2019-04" db="EMBL/GenBank/DDBJ databases">
        <title>Microbes associate with the intestines of laboratory mice.</title>
        <authorList>
            <person name="Navarre W."/>
            <person name="Wong E."/>
            <person name="Huang K."/>
            <person name="Tropini C."/>
            <person name="Ng K."/>
            <person name="Yu B."/>
        </authorList>
    </citation>
    <scope>NUCLEOTIDE SEQUENCE [LARGE SCALE GENOMIC DNA]</scope>
    <source>
        <strain evidence="3 4">NM70_E10</strain>
    </source>
</reference>
<evidence type="ECO:0000256" key="1">
    <source>
        <dbReference type="SAM" id="MobiDB-lite"/>
    </source>
</evidence>
<feature type="region of interest" description="Disordered" evidence="1">
    <location>
        <begin position="164"/>
        <end position="184"/>
    </location>
</feature>
<organism evidence="3 4">
    <name type="scientific">Bacteroides acidifaciens</name>
    <dbReference type="NCBI Taxonomy" id="85831"/>
    <lineage>
        <taxon>Bacteria</taxon>
        <taxon>Pseudomonadati</taxon>
        <taxon>Bacteroidota</taxon>
        <taxon>Bacteroidia</taxon>
        <taxon>Bacteroidales</taxon>
        <taxon>Bacteroidaceae</taxon>
        <taxon>Bacteroides</taxon>
    </lineage>
</organism>
<feature type="domain" description="N-acetylmuramoyl-L-alanine amidase" evidence="2">
    <location>
        <begin position="4"/>
        <end position="118"/>
    </location>
</feature>
<keyword evidence="4" id="KW-1185">Reference proteome</keyword>
<gene>
    <name evidence="3" type="ORF">E5356_19585</name>
</gene>
<dbReference type="GO" id="GO:0008745">
    <property type="term" value="F:N-acetylmuramoyl-L-alanine amidase activity"/>
    <property type="evidence" value="ECO:0007669"/>
    <property type="project" value="InterPro"/>
</dbReference>
<dbReference type="PROSITE" id="PS00018">
    <property type="entry name" value="EF_HAND_1"/>
    <property type="match status" value="1"/>
</dbReference>
<dbReference type="InterPro" id="IPR018247">
    <property type="entry name" value="EF_Hand_1_Ca_BS"/>
</dbReference>
<dbReference type="GO" id="GO:0009253">
    <property type="term" value="P:peptidoglycan catabolic process"/>
    <property type="evidence" value="ECO:0007669"/>
    <property type="project" value="InterPro"/>
</dbReference>
<dbReference type="SUPFAM" id="SSF55846">
    <property type="entry name" value="N-acetylmuramoyl-L-alanine amidase-like"/>
    <property type="match status" value="1"/>
</dbReference>
<sequence>MRIISLIVVHCSATRGDSTLSPEALDLMHRRRGFNGTGYHYYIRKDGTVCLTRPVERIGAHVKGFNAHSIGICYEGGLDCRGRPADTRTPAQRSTLRLLVGQLQEKFPGCRVCGHRDLSPDLNGNGEIEPEEWIKQCPCFDVAKEFEEFKNYKEFKDSGESIAQAENTEEHRVTQHIKEQKGGK</sequence>
<dbReference type="InterPro" id="IPR002502">
    <property type="entry name" value="Amidase_domain"/>
</dbReference>
<evidence type="ECO:0000313" key="4">
    <source>
        <dbReference type="Proteomes" id="UP000305751"/>
    </source>
</evidence>
<feature type="compositionally biased region" description="Basic and acidic residues" evidence="1">
    <location>
        <begin position="168"/>
        <end position="184"/>
    </location>
</feature>
<evidence type="ECO:0000313" key="3">
    <source>
        <dbReference type="EMBL" id="TGX96513.1"/>
    </source>
</evidence>
<dbReference type="FunFam" id="3.40.80.10:FF:000008">
    <property type="entry name" value="N-acetylmuramoyl-L-alanine amidase"/>
    <property type="match status" value="1"/>
</dbReference>
<comment type="caution">
    <text evidence="3">The sequence shown here is derived from an EMBL/GenBank/DDBJ whole genome shotgun (WGS) entry which is preliminary data.</text>
</comment>
<dbReference type="PANTHER" id="PTHR11022:SF41">
    <property type="entry name" value="PEPTIDOGLYCAN-RECOGNITION PROTEIN LC-RELATED"/>
    <property type="match status" value="1"/>
</dbReference>
<protein>
    <submittedName>
        <fullName evidence="3">N-acetylmuramoyl-L-alanine amidase</fullName>
    </submittedName>
</protein>
<name>A0A4S2A968_9BACE</name>
<dbReference type="CDD" id="cd06583">
    <property type="entry name" value="PGRP"/>
    <property type="match status" value="1"/>
</dbReference>